<dbReference type="RefSeq" id="XP_031852354.1">
    <property type="nucleotide sequence ID" value="XM_031996463.1"/>
</dbReference>
<feature type="transmembrane region" description="Helical" evidence="2">
    <location>
        <begin position="95"/>
        <end position="115"/>
    </location>
</feature>
<dbReference type="EMBL" id="CABVLU010000001">
    <property type="protein sequence ID" value="VVT47500.1"/>
    <property type="molecule type" value="Genomic_DNA"/>
</dbReference>
<dbReference type="GeneID" id="43580563"/>
<sequence>MGMHHKPTESYPAKNADAADLISFSFILACTVILTIFLIYNGIKYLLSRTNSQAFKDEYELTSTHANEEEDTQQLMKENQELVQQLQRAKRLSKAGLFVGYLILTAGLYLGVRAIQAGLMKQKIINGEGLFGSGS</sequence>
<name>A0A5E8B778_9ASCO</name>
<dbReference type="AlphaFoldDB" id="A0A5E8B778"/>
<dbReference type="Proteomes" id="UP000398389">
    <property type="component" value="Unassembled WGS sequence"/>
</dbReference>
<keyword evidence="2" id="KW-0812">Transmembrane</keyword>
<evidence type="ECO:0000256" key="2">
    <source>
        <dbReference type="SAM" id="Phobius"/>
    </source>
</evidence>
<gene>
    <name evidence="3" type="ORF">SAPINGB_P001742</name>
</gene>
<keyword evidence="2" id="KW-0472">Membrane</keyword>
<evidence type="ECO:0000313" key="3">
    <source>
        <dbReference type="EMBL" id="VVT47500.1"/>
    </source>
</evidence>
<keyword evidence="4" id="KW-1185">Reference proteome</keyword>
<feature type="transmembrane region" description="Helical" evidence="2">
    <location>
        <begin position="21"/>
        <end position="43"/>
    </location>
</feature>
<proteinExistence type="predicted"/>
<reference evidence="3 4" key="1">
    <citation type="submission" date="2019-09" db="EMBL/GenBank/DDBJ databases">
        <authorList>
            <person name="Brejova B."/>
        </authorList>
    </citation>
    <scope>NUCLEOTIDE SEQUENCE [LARGE SCALE GENOMIC DNA]</scope>
</reference>
<keyword evidence="1" id="KW-0175">Coiled coil</keyword>
<accession>A0A5E8B778</accession>
<evidence type="ECO:0000313" key="4">
    <source>
        <dbReference type="Proteomes" id="UP000398389"/>
    </source>
</evidence>
<evidence type="ECO:0000256" key="1">
    <source>
        <dbReference type="SAM" id="Coils"/>
    </source>
</evidence>
<feature type="coiled-coil region" evidence="1">
    <location>
        <begin position="65"/>
        <end position="95"/>
    </location>
</feature>
<protein>
    <submittedName>
        <fullName evidence="3">Uncharacterized protein</fullName>
    </submittedName>
</protein>
<organism evidence="3 4">
    <name type="scientific">Magnusiomyces paraingens</name>
    <dbReference type="NCBI Taxonomy" id="2606893"/>
    <lineage>
        <taxon>Eukaryota</taxon>
        <taxon>Fungi</taxon>
        <taxon>Dikarya</taxon>
        <taxon>Ascomycota</taxon>
        <taxon>Saccharomycotina</taxon>
        <taxon>Dipodascomycetes</taxon>
        <taxon>Dipodascales</taxon>
        <taxon>Dipodascaceae</taxon>
        <taxon>Magnusiomyces</taxon>
    </lineage>
</organism>
<keyword evidence="2" id="KW-1133">Transmembrane helix</keyword>